<evidence type="ECO:0000256" key="7">
    <source>
        <dbReference type="ARBA" id="ARBA00023237"/>
    </source>
</evidence>
<keyword evidence="7 8" id="KW-0998">Cell outer membrane</keyword>
<protein>
    <submittedName>
        <fullName evidence="12">SusC/RagA family TonB-linked outer membrane protein</fullName>
    </submittedName>
</protein>
<dbReference type="Gene3D" id="2.40.170.20">
    <property type="entry name" value="TonB-dependent receptor, beta-barrel domain"/>
    <property type="match status" value="1"/>
</dbReference>
<evidence type="ECO:0000256" key="3">
    <source>
        <dbReference type="ARBA" id="ARBA00022452"/>
    </source>
</evidence>
<dbReference type="Pfam" id="PF00593">
    <property type="entry name" value="TonB_dep_Rec_b-barrel"/>
    <property type="match status" value="1"/>
</dbReference>
<feature type="domain" description="TonB-dependent receptor-like beta-barrel" evidence="10">
    <location>
        <begin position="526"/>
        <end position="1077"/>
    </location>
</feature>
<name>A0A6N8JK21_9BACT</name>
<proteinExistence type="inferred from homology"/>
<reference evidence="12 13" key="1">
    <citation type="submission" date="2019-12" db="EMBL/GenBank/DDBJ databases">
        <title>The draft genomic sequence of strain Chitinophaga oryziterrae JCM 16595.</title>
        <authorList>
            <person name="Zhang X."/>
        </authorList>
    </citation>
    <scope>NUCLEOTIDE SEQUENCE [LARGE SCALE GENOMIC DNA]</scope>
    <source>
        <strain evidence="12 13">JCM 16595</strain>
    </source>
</reference>
<keyword evidence="13" id="KW-1185">Reference proteome</keyword>
<comment type="caution">
    <text evidence="12">The sequence shown here is derived from an EMBL/GenBank/DDBJ whole genome shotgun (WGS) entry which is preliminary data.</text>
</comment>
<feature type="domain" description="TonB-dependent receptor plug" evidence="11">
    <location>
        <begin position="222"/>
        <end position="355"/>
    </location>
</feature>
<keyword evidence="5 9" id="KW-0798">TonB box</keyword>
<comment type="subcellular location">
    <subcellularLocation>
        <location evidence="1 8">Cell outer membrane</location>
        <topology evidence="1 8">Multi-pass membrane protein</topology>
    </subcellularLocation>
</comment>
<dbReference type="NCBIfam" id="TIGR04057">
    <property type="entry name" value="SusC_RagA_signa"/>
    <property type="match status" value="1"/>
</dbReference>
<dbReference type="InterPro" id="IPR023996">
    <property type="entry name" value="TonB-dep_OMP_SusC/RagA"/>
</dbReference>
<dbReference type="InterPro" id="IPR012910">
    <property type="entry name" value="Plug_dom"/>
</dbReference>
<evidence type="ECO:0000256" key="8">
    <source>
        <dbReference type="PROSITE-ProRule" id="PRU01360"/>
    </source>
</evidence>
<dbReference type="OrthoDB" id="9768177at2"/>
<dbReference type="InterPro" id="IPR036942">
    <property type="entry name" value="Beta-barrel_TonB_sf"/>
</dbReference>
<dbReference type="EMBL" id="WRXO01000012">
    <property type="protein sequence ID" value="MVT44726.1"/>
    <property type="molecule type" value="Genomic_DNA"/>
</dbReference>
<evidence type="ECO:0000256" key="4">
    <source>
        <dbReference type="ARBA" id="ARBA00022692"/>
    </source>
</evidence>
<dbReference type="RefSeq" id="WP_157303513.1">
    <property type="nucleotide sequence ID" value="NZ_BAAAZB010000018.1"/>
</dbReference>
<keyword evidence="4 8" id="KW-0812">Transmembrane</keyword>
<accession>A0A6N8JK21</accession>
<dbReference type="SUPFAM" id="SSF49464">
    <property type="entry name" value="Carboxypeptidase regulatory domain-like"/>
    <property type="match status" value="1"/>
</dbReference>
<dbReference type="InterPro" id="IPR023997">
    <property type="entry name" value="TonB-dep_OMP_SusC/RagA_CS"/>
</dbReference>
<dbReference type="AlphaFoldDB" id="A0A6N8JK21"/>
<dbReference type="InterPro" id="IPR039426">
    <property type="entry name" value="TonB-dep_rcpt-like"/>
</dbReference>
<dbReference type="GO" id="GO:0009279">
    <property type="term" value="C:cell outer membrane"/>
    <property type="evidence" value="ECO:0007669"/>
    <property type="project" value="UniProtKB-SubCell"/>
</dbReference>
<dbReference type="Pfam" id="PF07715">
    <property type="entry name" value="Plug"/>
    <property type="match status" value="1"/>
</dbReference>
<dbReference type="InterPro" id="IPR037066">
    <property type="entry name" value="Plug_dom_sf"/>
</dbReference>
<evidence type="ECO:0000259" key="10">
    <source>
        <dbReference type="Pfam" id="PF00593"/>
    </source>
</evidence>
<evidence type="ECO:0000256" key="6">
    <source>
        <dbReference type="ARBA" id="ARBA00023136"/>
    </source>
</evidence>
<dbReference type="Gene3D" id="2.60.40.1120">
    <property type="entry name" value="Carboxypeptidase-like, regulatory domain"/>
    <property type="match status" value="1"/>
</dbReference>
<keyword evidence="2 8" id="KW-0813">Transport</keyword>
<evidence type="ECO:0000313" key="13">
    <source>
        <dbReference type="Proteomes" id="UP000468388"/>
    </source>
</evidence>
<evidence type="ECO:0000259" key="11">
    <source>
        <dbReference type="Pfam" id="PF07715"/>
    </source>
</evidence>
<dbReference type="Pfam" id="PF13715">
    <property type="entry name" value="CarbopepD_reg_2"/>
    <property type="match status" value="1"/>
</dbReference>
<dbReference type="SUPFAM" id="SSF56935">
    <property type="entry name" value="Porins"/>
    <property type="match status" value="1"/>
</dbReference>
<evidence type="ECO:0000256" key="1">
    <source>
        <dbReference type="ARBA" id="ARBA00004571"/>
    </source>
</evidence>
<dbReference type="InterPro" id="IPR008969">
    <property type="entry name" value="CarboxyPept-like_regulatory"/>
</dbReference>
<organism evidence="12 13">
    <name type="scientific">Chitinophaga oryziterrae</name>
    <dbReference type="NCBI Taxonomy" id="1031224"/>
    <lineage>
        <taxon>Bacteria</taxon>
        <taxon>Pseudomonadati</taxon>
        <taxon>Bacteroidota</taxon>
        <taxon>Chitinophagia</taxon>
        <taxon>Chitinophagales</taxon>
        <taxon>Chitinophagaceae</taxon>
        <taxon>Chitinophaga</taxon>
    </lineage>
</organism>
<sequence>MECILLLRAHYRKLFIPITLLLLLSFPVLASRQEQKITLNVSNKTLKNVFHAIEEQTDVLIMYDLAVIDDNEKVSINVKEMMLEEVLNKLFYNKPVKWSKKGNVVRVFIEAPVKEPVNLGDPVVSLITISGKVTDDKGTALPFANIVVKMTKRGVITDESGNFSLAAIPENASLVISYTGFETIELSIKGQKKILAVLKKNISELDATIIQGYGTTTRRLNTGNIGRITAEEIERQPVMNPLLALQGKIAGLDINQKNGFASAPVKIELRGRGTIGDFPSDPLYIVDGVPLTIVDLYGGSSYKNGSVGYLQNGLTGPAGGQSPFFNINPGDIESIEVLKDADATAIYGSRGANGVILITTKKGKAGKTQLDFHIQEGTSSITRFYHMLNTQQYLAMRKEAYKNDNIVPSSENAYDLSWDTTRYTDWQRALYGGTGKTIDLQGSLSGGDANTTFRIGTEYNHTTNILTVSGADQRAALSLNLTHKSLNQRFSVSLISSYSLTQSNMINLPGNITYAPNAPSIYNAAGNLNYDGWGGQNGDARNAFPFAGLKQPYIAKTNFLNSSLSLSYTIMKGLMFSTSFGYNVAQANQQQLNLFTSKDPLNGSTGDAGWGYNSNRNWIIEPKLSYERFINKGKFQILLGASNQQTLTNGLNISSDGYTSDQAMKTLSNATSQSSQENSGQYRYAGIFGRINYNWENKYMLNISGRRDGSSRFGVGKQYGNFGSVGVAWIFTEEDWFKNNVDFISFGKLRMSYGTTGSDAVGDYKYLTRFSPNGIPSYGNVAGVVPIQHSNPDYRWQVNKKMEAAFNGGFFKNRINIEAAYYRDRCGNQLVYYPTPIFTGFTKVIANSLALVENSGWEFSANGNIIQTKKFNWSINFNISLNKNRLLSYPNFELSPYVGQFVIGQPLNIVRLLHNVGVDSKTGEYIFEDKNKDGQISIDYSGNSDDAYIKKISPDFFGGVGMNFSYQNFQLSMFFNFKKQVGINGTAFGNFPGSINSNQPIEVLNRWQNPGDISHVARFTTQPQLSDGQFTSVSDGIYTDASFIRLSNLSLSYNLPFLYVSKLSMQGCSLFLHANNIFVITRYKGIDPETQNFGGLPPARTIVGGIKFNF</sequence>
<dbReference type="NCBIfam" id="TIGR04056">
    <property type="entry name" value="OMP_RagA_SusC"/>
    <property type="match status" value="1"/>
</dbReference>
<dbReference type="Gene3D" id="2.170.130.10">
    <property type="entry name" value="TonB-dependent receptor, plug domain"/>
    <property type="match status" value="1"/>
</dbReference>
<comment type="similarity">
    <text evidence="8 9">Belongs to the TonB-dependent receptor family.</text>
</comment>
<dbReference type="InterPro" id="IPR000531">
    <property type="entry name" value="Beta-barrel_TonB"/>
</dbReference>
<evidence type="ECO:0000256" key="9">
    <source>
        <dbReference type="RuleBase" id="RU003357"/>
    </source>
</evidence>
<evidence type="ECO:0000313" key="12">
    <source>
        <dbReference type="EMBL" id="MVT44726.1"/>
    </source>
</evidence>
<keyword evidence="3 8" id="KW-1134">Transmembrane beta strand</keyword>
<evidence type="ECO:0000256" key="5">
    <source>
        <dbReference type="ARBA" id="ARBA00023077"/>
    </source>
</evidence>
<evidence type="ECO:0000256" key="2">
    <source>
        <dbReference type="ARBA" id="ARBA00022448"/>
    </source>
</evidence>
<gene>
    <name evidence="12" type="ORF">GO495_29300</name>
</gene>
<keyword evidence="6 8" id="KW-0472">Membrane</keyword>
<dbReference type="PROSITE" id="PS52016">
    <property type="entry name" value="TONB_DEPENDENT_REC_3"/>
    <property type="match status" value="1"/>
</dbReference>
<dbReference type="Proteomes" id="UP000468388">
    <property type="component" value="Unassembled WGS sequence"/>
</dbReference>